<dbReference type="NCBIfam" id="TIGR01845">
    <property type="entry name" value="outer_NodT"/>
    <property type="match status" value="1"/>
</dbReference>
<evidence type="ECO:0000256" key="2">
    <source>
        <dbReference type="RuleBase" id="RU362097"/>
    </source>
</evidence>
<evidence type="ECO:0000313" key="3">
    <source>
        <dbReference type="EMBL" id="RKD92140.1"/>
    </source>
</evidence>
<dbReference type="RefSeq" id="WP_120273383.1">
    <property type="nucleotide sequence ID" value="NZ_RAPN01000001.1"/>
</dbReference>
<evidence type="ECO:0000313" key="4">
    <source>
        <dbReference type="Proteomes" id="UP000283387"/>
    </source>
</evidence>
<dbReference type="Gene3D" id="2.20.200.10">
    <property type="entry name" value="Outer membrane efflux proteins (OEP)"/>
    <property type="match status" value="1"/>
</dbReference>
<dbReference type="SUPFAM" id="SSF56954">
    <property type="entry name" value="Outer membrane efflux proteins (OEP)"/>
    <property type="match status" value="1"/>
</dbReference>
<dbReference type="EMBL" id="RAPN01000001">
    <property type="protein sequence ID" value="RKD92140.1"/>
    <property type="molecule type" value="Genomic_DNA"/>
</dbReference>
<gene>
    <name evidence="3" type="ORF">BC643_2510</name>
</gene>
<dbReference type="PANTHER" id="PTHR30203">
    <property type="entry name" value="OUTER MEMBRANE CATION EFFLUX PROTEIN"/>
    <property type="match status" value="1"/>
</dbReference>
<dbReference type="Proteomes" id="UP000283387">
    <property type="component" value="Unassembled WGS sequence"/>
</dbReference>
<keyword evidence="2" id="KW-0564">Palmitate</keyword>
<dbReference type="AlphaFoldDB" id="A0A419W9K7"/>
<comment type="subcellular location">
    <subcellularLocation>
        <location evidence="2">Cell membrane</location>
        <topology evidence="2">Lipid-anchor</topology>
    </subcellularLocation>
</comment>
<dbReference type="GO" id="GO:0005886">
    <property type="term" value="C:plasma membrane"/>
    <property type="evidence" value="ECO:0007669"/>
    <property type="project" value="UniProtKB-SubCell"/>
</dbReference>
<dbReference type="PROSITE" id="PS51257">
    <property type="entry name" value="PROKAR_LIPOPROTEIN"/>
    <property type="match status" value="1"/>
</dbReference>
<keyword evidence="2" id="KW-0812">Transmembrane</keyword>
<dbReference type="OrthoDB" id="9770517at2"/>
<dbReference type="PANTHER" id="PTHR30203:SF33">
    <property type="entry name" value="BLR4455 PROTEIN"/>
    <property type="match status" value="1"/>
</dbReference>
<protein>
    <submittedName>
        <fullName evidence="3">Multidrug efflux system outer membrane protein</fullName>
    </submittedName>
</protein>
<dbReference type="InterPro" id="IPR010131">
    <property type="entry name" value="MdtP/NodT-like"/>
</dbReference>
<accession>A0A419W9K7</accession>
<keyword evidence="2" id="KW-1134">Transmembrane beta strand</keyword>
<proteinExistence type="inferred from homology"/>
<organism evidence="3 4">
    <name type="scientific">Mangrovibacterium diazotrophicum</name>
    <dbReference type="NCBI Taxonomy" id="1261403"/>
    <lineage>
        <taxon>Bacteria</taxon>
        <taxon>Pseudomonadati</taxon>
        <taxon>Bacteroidota</taxon>
        <taxon>Bacteroidia</taxon>
        <taxon>Marinilabiliales</taxon>
        <taxon>Prolixibacteraceae</taxon>
        <taxon>Mangrovibacterium</taxon>
    </lineage>
</organism>
<evidence type="ECO:0000256" key="1">
    <source>
        <dbReference type="ARBA" id="ARBA00007613"/>
    </source>
</evidence>
<dbReference type="InterPro" id="IPR003423">
    <property type="entry name" value="OMP_efflux"/>
</dbReference>
<sequence length="460" mass="51277">MKHYIRQIPLGIVATTLILLSSCLGTKDYVRPEVDTPDMFRFSEADTSYNTALEWWDLFDDPVLDTLIKTALERNSDLQATAYNVEAVRQQMAIQKADMFPQLNVSGQAMRGNFIGSVLPETTNSYLVAGQASWDLIFWGKYRKLNEAAKAQYLASEYGLISLRLSLITTVATTYFQLLEYREKQQIAESTFDIRDDSYQLIKQRFDAGIIPEIDLHHAQIQKSIAASAIPVYKRLAAYSENALCVLIGEAPDTIMTTQKLDAVHVVPDIPPGLPSDLLARRPDLLIAEQDLVAQYANVGVAQANCLPSISLTGTFGVASNELSSLSLSDPIWNFGGSLLAPIFNWSKNRNRVKAEQSRLQSAEENYRSVALYAFKEVEDVLIEISTLKEEQIALKEHVEAATGAMELSSERYDKGIASYIEYLESQRQAFDAQMNLVGNQQNILSAYAKLFQAVGGGWQ</sequence>
<reference evidence="3 4" key="1">
    <citation type="submission" date="2018-09" db="EMBL/GenBank/DDBJ databases">
        <title>Genomic Encyclopedia of Archaeal and Bacterial Type Strains, Phase II (KMG-II): from individual species to whole genera.</title>
        <authorList>
            <person name="Goeker M."/>
        </authorList>
    </citation>
    <scope>NUCLEOTIDE SEQUENCE [LARGE SCALE GENOMIC DNA]</scope>
    <source>
        <strain evidence="3 4">DSM 27148</strain>
    </source>
</reference>
<keyword evidence="2" id="KW-0472">Membrane</keyword>
<keyword evidence="4" id="KW-1185">Reference proteome</keyword>
<comment type="similarity">
    <text evidence="1 2">Belongs to the outer membrane factor (OMF) (TC 1.B.17) family.</text>
</comment>
<dbReference type="Gene3D" id="1.20.1600.10">
    <property type="entry name" value="Outer membrane efflux proteins (OEP)"/>
    <property type="match status" value="1"/>
</dbReference>
<dbReference type="Pfam" id="PF02321">
    <property type="entry name" value="OEP"/>
    <property type="match status" value="2"/>
</dbReference>
<comment type="caution">
    <text evidence="3">The sequence shown here is derived from an EMBL/GenBank/DDBJ whole genome shotgun (WGS) entry which is preliminary data.</text>
</comment>
<name>A0A419W9K7_9BACT</name>
<keyword evidence="2" id="KW-0449">Lipoprotein</keyword>
<dbReference type="GO" id="GO:0015562">
    <property type="term" value="F:efflux transmembrane transporter activity"/>
    <property type="evidence" value="ECO:0007669"/>
    <property type="project" value="InterPro"/>
</dbReference>